<reference evidence="3" key="1">
    <citation type="journal article" date="2023" name="Mol. Biol. Evol.">
        <title>Third-Generation Sequencing Reveals the Adaptive Role of the Epigenome in Three Deep-Sea Polychaetes.</title>
        <authorList>
            <person name="Perez M."/>
            <person name="Aroh O."/>
            <person name="Sun Y."/>
            <person name="Lan Y."/>
            <person name="Juniper S.K."/>
            <person name="Young C.R."/>
            <person name="Angers B."/>
            <person name="Qian P.Y."/>
        </authorList>
    </citation>
    <scope>NUCLEOTIDE SEQUENCE</scope>
    <source>
        <strain evidence="3">P08H-3</strain>
    </source>
</reference>
<dbReference type="PANTHER" id="PTHR31855:SF2">
    <property type="entry name" value="GUANINE NUCLEOTIDE EXCHANGE FACTOR C9ORF72"/>
    <property type="match status" value="1"/>
</dbReference>
<keyword evidence="1" id="KW-0175">Coiled coil</keyword>
<dbReference type="EMBL" id="JAODUP010000433">
    <property type="protein sequence ID" value="KAK2149881.1"/>
    <property type="molecule type" value="Genomic_DNA"/>
</dbReference>
<dbReference type="InterPro" id="IPR027819">
    <property type="entry name" value="C9orf72"/>
</dbReference>
<name>A0AAD9JB85_9ANNE</name>
<evidence type="ECO:0000256" key="2">
    <source>
        <dbReference type="SAM" id="MobiDB-lite"/>
    </source>
</evidence>
<dbReference type="Proteomes" id="UP001208570">
    <property type="component" value="Unassembled WGS sequence"/>
</dbReference>
<dbReference type="GO" id="GO:0006897">
    <property type="term" value="P:endocytosis"/>
    <property type="evidence" value="ECO:0007669"/>
    <property type="project" value="TreeGrafter"/>
</dbReference>
<sequence>MAARTPPATLSIRPANDQPSHSILSPKTPSSVFGRTVIEESQSSVILAVVLSHWDNILGPRIRHLWHIRSLEEQINADILHYIASHTLSGEICRDPSDSNIDSKFYVLQDKQLIVTAFLFSAVDKSDLVVHSLSVIVHYKNLHIYLNWQQLTTSWMYRGVAKLRILLDKCPEACAVSKFGEFLMEFVSMFQSIKEAPVPRNIPITDTVFHHQVQFSAQFIHKAILCHLTTCGRSVVIGRTPGSINVMIVTLSMFLRHQERSCCRYVSADKPWAYHPDLCVQGLLPREGDELGSTLKNIYYSQYPTTLVDLSTEQVKLSSLVEEHQRLRQEAMQQELLALWRGQDPSYPTKDMFHFYDEPETLVTSFLQQICQIPATGGKKEALVQRFMQLLNKKAVTLIKYMEHSTSQGITCLTAEQVKQMKQDLCLTLSGDYNIILALAEKLKPGICSLMCH</sequence>
<organism evidence="3 4">
    <name type="scientific">Paralvinella palmiformis</name>
    <dbReference type="NCBI Taxonomy" id="53620"/>
    <lineage>
        <taxon>Eukaryota</taxon>
        <taxon>Metazoa</taxon>
        <taxon>Spiralia</taxon>
        <taxon>Lophotrochozoa</taxon>
        <taxon>Annelida</taxon>
        <taxon>Polychaeta</taxon>
        <taxon>Sedentaria</taxon>
        <taxon>Canalipalpata</taxon>
        <taxon>Terebellida</taxon>
        <taxon>Terebelliformia</taxon>
        <taxon>Alvinellidae</taxon>
        <taxon>Paralvinella</taxon>
    </lineage>
</organism>
<feature type="region of interest" description="Disordered" evidence="2">
    <location>
        <begin position="1"/>
        <end position="26"/>
    </location>
</feature>
<accession>A0AAD9JB85</accession>
<dbReference type="GO" id="GO:0005776">
    <property type="term" value="C:autophagosome"/>
    <property type="evidence" value="ECO:0007669"/>
    <property type="project" value="TreeGrafter"/>
</dbReference>
<dbReference type="GO" id="GO:0006914">
    <property type="term" value="P:autophagy"/>
    <property type="evidence" value="ECO:0007669"/>
    <property type="project" value="TreeGrafter"/>
</dbReference>
<dbReference type="PROSITE" id="PS51835">
    <property type="entry name" value="DENN_C9ORF72"/>
    <property type="match status" value="1"/>
</dbReference>
<gene>
    <name evidence="3" type="ORF">LSH36_433g03157</name>
</gene>
<dbReference type="Pfam" id="PF15019">
    <property type="entry name" value="C9orf72-like"/>
    <property type="match status" value="1"/>
</dbReference>
<comment type="caution">
    <text evidence="3">The sequence shown here is derived from an EMBL/GenBank/DDBJ whole genome shotgun (WGS) entry which is preliminary data.</text>
</comment>
<feature type="compositionally biased region" description="Polar residues" evidence="2">
    <location>
        <begin position="17"/>
        <end position="26"/>
    </location>
</feature>
<evidence type="ECO:0000313" key="4">
    <source>
        <dbReference type="Proteomes" id="UP001208570"/>
    </source>
</evidence>
<protein>
    <submittedName>
        <fullName evidence="3">Uncharacterized protein</fullName>
    </submittedName>
</protein>
<evidence type="ECO:0000313" key="3">
    <source>
        <dbReference type="EMBL" id="KAK2149881.1"/>
    </source>
</evidence>
<dbReference type="GO" id="GO:0005768">
    <property type="term" value="C:endosome"/>
    <property type="evidence" value="ECO:0007669"/>
    <property type="project" value="TreeGrafter"/>
</dbReference>
<dbReference type="PANTHER" id="PTHR31855">
    <property type="entry name" value="GUANINE NUCLEOTIDE EXCHANGE C9ORF72"/>
    <property type="match status" value="1"/>
</dbReference>
<dbReference type="AlphaFoldDB" id="A0AAD9JB85"/>
<evidence type="ECO:0000256" key="1">
    <source>
        <dbReference type="SAM" id="Coils"/>
    </source>
</evidence>
<keyword evidence="4" id="KW-1185">Reference proteome</keyword>
<feature type="coiled-coil region" evidence="1">
    <location>
        <begin position="310"/>
        <end position="337"/>
    </location>
</feature>
<dbReference type="GO" id="GO:0005085">
    <property type="term" value="F:guanyl-nucleotide exchange factor activity"/>
    <property type="evidence" value="ECO:0007669"/>
    <property type="project" value="InterPro"/>
</dbReference>
<proteinExistence type="predicted"/>